<dbReference type="Pfam" id="PF00571">
    <property type="entry name" value="CBS"/>
    <property type="match status" value="2"/>
</dbReference>
<dbReference type="AlphaFoldDB" id="A0A9J6P471"/>
<keyword evidence="6" id="KW-1185">Reference proteome</keyword>
<organism evidence="5 6">
    <name type="scientific">Oceanirhabdus seepicola</name>
    <dbReference type="NCBI Taxonomy" id="2828781"/>
    <lineage>
        <taxon>Bacteria</taxon>
        <taxon>Bacillati</taxon>
        <taxon>Bacillota</taxon>
        <taxon>Clostridia</taxon>
        <taxon>Eubacteriales</taxon>
        <taxon>Clostridiaceae</taxon>
        <taxon>Oceanirhabdus</taxon>
    </lineage>
</organism>
<comment type="caution">
    <text evidence="5">The sequence shown here is derived from an EMBL/GenBank/DDBJ whole genome shotgun (WGS) entry which is preliminary data.</text>
</comment>
<gene>
    <name evidence="5" type="ORF">KDK92_14560</name>
</gene>
<evidence type="ECO:0000313" key="6">
    <source>
        <dbReference type="Proteomes" id="UP001056429"/>
    </source>
</evidence>
<dbReference type="PANTHER" id="PTHR43080">
    <property type="entry name" value="CBS DOMAIN-CONTAINING PROTEIN CBSX3, MITOCHONDRIAL"/>
    <property type="match status" value="1"/>
</dbReference>
<feature type="domain" description="CBS" evidence="3">
    <location>
        <begin position="71"/>
        <end position="128"/>
    </location>
</feature>
<evidence type="ECO:0000259" key="3">
    <source>
        <dbReference type="PROSITE" id="PS51371"/>
    </source>
</evidence>
<proteinExistence type="predicted"/>
<reference evidence="5" key="1">
    <citation type="journal article" date="2021" name="mSystems">
        <title>Bacteria and Archaea Synergistically Convert Glycine Betaine to Biogenic Methane in the Formosa Cold Seep of the South China Sea.</title>
        <authorList>
            <person name="Li L."/>
            <person name="Zhang W."/>
            <person name="Zhang S."/>
            <person name="Song L."/>
            <person name="Sun Q."/>
            <person name="Zhang H."/>
            <person name="Xiang H."/>
            <person name="Dong X."/>
        </authorList>
    </citation>
    <scope>NUCLEOTIDE SEQUENCE</scope>
    <source>
        <strain evidence="5">ZWT</strain>
    </source>
</reference>
<dbReference type="Proteomes" id="UP001056429">
    <property type="component" value="Unassembled WGS sequence"/>
</dbReference>
<evidence type="ECO:0000256" key="1">
    <source>
        <dbReference type="ARBA" id="ARBA00023122"/>
    </source>
</evidence>
<dbReference type="SUPFAM" id="SSF55021">
    <property type="entry name" value="ACT-like"/>
    <property type="match status" value="1"/>
</dbReference>
<dbReference type="CDD" id="cd02116">
    <property type="entry name" value="ACT"/>
    <property type="match status" value="1"/>
</dbReference>
<dbReference type="EMBL" id="JAGSOJ010000003">
    <property type="protein sequence ID" value="MCM1990950.1"/>
    <property type="molecule type" value="Genomic_DNA"/>
</dbReference>
<dbReference type="PROSITE" id="PS51371">
    <property type="entry name" value="CBS"/>
    <property type="match status" value="1"/>
</dbReference>
<accession>A0A9J6P471</accession>
<dbReference type="PROSITE" id="PS51671">
    <property type="entry name" value="ACT"/>
    <property type="match status" value="1"/>
</dbReference>
<dbReference type="InterPro" id="IPR051257">
    <property type="entry name" value="Diverse_CBS-Domain"/>
</dbReference>
<dbReference type="CDD" id="cd02205">
    <property type="entry name" value="CBS_pair_SF"/>
    <property type="match status" value="1"/>
</dbReference>
<dbReference type="InterPro" id="IPR046342">
    <property type="entry name" value="CBS_dom_sf"/>
</dbReference>
<sequence length="201" mass="22982">MRNILKNLIIENPTVVKKGENLNEALKKMKEYNNIPVIDENNKYFGVISKVPSYEAIFENENAKNSTVDNFLMEYTPVTLDDTLDEIIAKLKETRCLFLPVVNEDNELLGIIPNKKMLNLFSNSIGSENKGENLVVVYRDMKGVLSKLTTKLYKENVSIISMTIVNLKVMNLKKVFCKVDAESEKVEEIKEKLKKNGFNVQ</sequence>
<dbReference type="SUPFAM" id="SSF54631">
    <property type="entry name" value="CBS-domain pair"/>
    <property type="match status" value="1"/>
</dbReference>
<evidence type="ECO:0000313" key="5">
    <source>
        <dbReference type="EMBL" id="MCM1990950.1"/>
    </source>
</evidence>
<dbReference type="InterPro" id="IPR002912">
    <property type="entry name" value="ACT_dom"/>
</dbReference>
<evidence type="ECO:0000256" key="2">
    <source>
        <dbReference type="PROSITE-ProRule" id="PRU00703"/>
    </source>
</evidence>
<dbReference type="PANTHER" id="PTHR43080:SF2">
    <property type="entry name" value="CBS DOMAIN-CONTAINING PROTEIN"/>
    <property type="match status" value="1"/>
</dbReference>
<dbReference type="RefSeq" id="WP_250860060.1">
    <property type="nucleotide sequence ID" value="NZ_JAGSOJ010000003.1"/>
</dbReference>
<dbReference type="InterPro" id="IPR045865">
    <property type="entry name" value="ACT-like_dom_sf"/>
</dbReference>
<keyword evidence="1 2" id="KW-0129">CBS domain</keyword>
<evidence type="ECO:0000259" key="4">
    <source>
        <dbReference type="PROSITE" id="PS51671"/>
    </source>
</evidence>
<dbReference type="InterPro" id="IPR000644">
    <property type="entry name" value="CBS_dom"/>
</dbReference>
<reference evidence="5" key="2">
    <citation type="submission" date="2021-04" db="EMBL/GenBank/DDBJ databases">
        <authorList>
            <person name="Dong X."/>
        </authorList>
    </citation>
    <scope>NUCLEOTIDE SEQUENCE</scope>
    <source>
        <strain evidence="5">ZWT</strain>
    </source>
</reference>
<feature type="domain" description="ACT" evidence="4">
    <location>
        <begin position="133"/>
        <end position="201"/>
    </location>
</feature>
<protein>
    <submittedName>
        <fullName evidence="5">CBS domain-containing protein</fullName>
    </submittedName>
</protein>
<dbReference type="Gene3D" id="3.10.580.10">
    <property type="entry name" value="CBS-domain"/>
    <property type="match status" value="1"/>
</dbReference>
<name>A0A9J6P471_9CLOT</name>